<keyword evidence="1" id="KW-1133">Transmembrane helix</keyword>
<dbReference type="EMBL" id="JBHUDK010000018">
    <property type="protein sequence ID" value="MFD1600812.1"/>
    <property type="molecule type" value="Genomic_DNA"/>
</dbReference>
<keyword evidence="3" id="KW-1185">Reference proteome</keyword>
<feature type="transmembrane region" description="Helical" evidence="1">
    <location>
        <begin position="129"/>
        <end position="149"/>
    </location>
</feature>
<evidence type="ECO:0008006" key="4">
    <source>
        <dbReference type="Google" id="ProtNLM"/>
    </source>
</evidence>
<feature type="transmembrane region" description="Helical" evidence="1">
    <location>
        <begin position="69"/>
        <end position="91"/>
    </location>
</feature>
<feature type="transmembrane region" description="Helical" evidence="1">
    <location>
        <begin position="97"/>
        <end position="117"/>
    </location>
</feature>
<feature type="transmembrane region" description="Helical" evidence="1">
    <location>
        <begin position="40"/>
        <end position="57"/>
    </location>
</feature>
<sequence length="212" mass="23022">MTVTDAIGLSQRRQRLLTRLLQVVLAGICLVGLITLRLGMAVNGAFGLTLTLIPAAIRREYEYTMSPALVLWITIAVSLHSVGSLGPYSWFSWFDSVTHTVSATLVAGLGYATFRGFELHSEELHVPASFRPVFIVVFVLAVSVVWELLEFASGQVPQLLGIEAPLVVYGVDDIVTDMLFNTIGGLIVAVGGSGYFVPLAGFFRRRFGSRNS</sequence>
<dbReference type="RefSeq" id="WP_256422919.1">
    <property type="nucleotide sequence ID" value="NZ_JANHDI010000016.1"/>
</dbReference>
<keyword evidence="1" id="KW-0472">Membrane</keyword>
<keyword evidence="1" id="KW-0812">Transmembrane</keyword>
<comment type="caution">
    <text evidence="2">The sequence shown here is derived from an EMBL/GenBank/DDBJ whole genome shotgun (WGS) entry which is preliminary data.</text>
</comment>
<reference evidence="2 3" key="1">
    <citation type="journal article" date="2019" name="Int. J. Syst. Evol. Microbiol.">
        <title>The Global Catalogue of Microorganisms (GCM) 10K type strain sequencing project: providing services to taxonomists for standard genome sequencing and annotation.</title>
        <authorList>
            <consortium name="The Broad Institute Genomics Platform"/>
            <consortium name="The Broad Institute Genome Sequencing Center for Infectious Disease"/>
            <person name="Wu L."/>
            <person name="Ma J."/>
        </authorList>
    </citation>
    <scope>NUCLEOTIDE SEQUENCE [LARGE SCALE GENOMIC DNA]</scope>
    <source>
        <strain evidence="2 3">CGMCC 1.12121</strain>
    </source>
</reference>
<proteinExistence type="predicted"/>
<name>A0ABD6CT73_9EURY</name>
<evidence type="ECO:0000256" key="1">
    <source>
        <dbReference type="SAM" id="Phobius"/>
    </source>
</evidence>
<dbReference type="Proteomes" id="UP001597085">
    <property type="component" value="Unassembled WGS sequence"/>
</dbReference>
<feature type="transmembrane region" description="Helical" evidence="1">
    <location>
        <begin position="16"/>
        <end position="34"/>
    </location>
</feature>
<organism evidence="2 3">
    <name type="scientific">Halobellus rarus</name>
    <dbReference type="NCBI Taxonomy" id="1126237"/>
    <lineage>
        <taxon>Archaea</taxon>
        <taxon>Methanobacteriati</taxon>
        <taxon>Methanobacteriota</taxon>
        <taxon>Stenosarchaea group</taxon>
        <taxon>Halobacteria</taxon>
        <taxon>Halobacteriales</taxon>
        <taxon>Haloferacaceae</taxon>
        <taxon>Halobellus</taxon>
    </lineage>
</organism>
<feature type="transmembrane region" description="Helical" evidence="1">
    <location>
        <begin position="178"/>
        <end position="203"/>
    </location>
</feature>
<gene>
    <name evidence="2" type="ORF">ACFSBX_17915</name>
</gene>
<protein>
    <recommendedName>
        <fullName evidence="4">DUF2238 domain-containing protein</fullName>
    </recommendedName>
</protein>
<dbReference type="AlphaFoldDB" id="A0ABD6CT73"/>
<dbReference type="InterPro" id="IPR014509">
    <property type="entry name" value="YjdF-like"/>
</dbReference>
<accession>A0ABD6CT73</accession>
<evidence type="ECO:0000313" key="2">
    <source>
        <dbReference type="EMBL" id="MFD1600812.1"/>
    </source>
</evidence>
<dbReference type="Pfam" id="PF09997">
    <property type="entry name" value="DUF2238"/>
    <property type="match status" value="1"/>
</dbReference>
<evidence type="ECO:0000313" key="3">
    <source>
        <dbReference type="Proteomes" id="UP001597085"/>
    </source>
</evidence>